<dbReference type="Gene3D" id="3.40.50.1820">
    <property type="entry name" value="alpha/beta hydrolase"/>
    <property type="match status" value="1"/>
</dbReference>
<evidence type="ECO:0000256" key="1">
    <source>
        <dbReference type="SAM" id="MobiDB-lite"/>
    </source>
</evidence>
<comment type="caution">
    <text evidence="3">The sequence shown here is derived from an EMBL/GenBank/DDBJ whole genome shotgun (WGS) entry which is preliminary data.</text>
</comment>
<evidence type="ECO:0000259" key="2">
    <source>
        <dbReference type="Pfam" id="PF12697"/>
    </source>
</evidence>
<dbReference type="GO" id="GO:0003824">
    <property type="term" value="F:catalytic activity"/>
    <property type="evidence" value="ECO:0007669"/>
    <property type="project" value="UniProtKB-ARBA"/>
</dbReference>
<evidence type="ECO:0000313" key="3">
    <source>
        <dbReference type="EMBL" id="GDY75373.1"/>
    </source>
</evidence>
<feature type="domain" description="AB hydrolase-1" evidence="2">
    <location>
        <begin position="277"/>
        <end position="507"/>
    </location>
</feature>
<gene>
    <name evidence="3" type="ORF">SAV31267_048580</name>
</gene>
<dbReference type="AlphaFoldDB" id="A0A4D4MTA8"/>
<feature type="region of interest" description="Disordered" evidence="1">
    <location>
        <begin position="1"/>
        <end position="130"/>
    </location>
</feature>
<sequence>MERRLDVHGRERRRTVGGGQRVGTKALLVHGQRDRHDAQPRRDLPDQRIRERLDAESAARRNQRREGARDGLAGVAREQQPVRGRSPALRGEESGRGLAGGPGARGGRRAGRLGEDVGAQQRGETGRQQLRLTGRGRVVELQVDRRGGRRLGERTARGQRGRPYERAASDLPHDQATAYEFAVHASGGRPGDAAAAREHPLRGQPPAGLEPSGRDVRGDPVGDPPVVLRHAGSPFAGLHRGQRSYCTEELGEPRVMAMAPFLAYEDKGTQRDTSLPLVLVHGHPFDRTMWAPQLAAFAPSRRVIAPDLRGYGASPVVPGITPLSVFAEDIAALLDELKADRFVLAGLSMGGQIAMECYRLFPERIAGLVLADTFPTAETEAGKRARGAMADRLLREGMRGYADEVLHRMVAPYADADVQAHVHRMMTGTDPEGAAAALRGRAQRPDYRDLLTRVSVPALVVVGADDTFTPVADAAAMHAALPGATLRVIDGAAHLPNLERPEEFNAALGEFLFSLSGV</sequence>
<protein>
    <recommendedName>
        <fullName evidence="2">AB hydrolase-1 domain-containing protein</fullName>
    </recommendedName>
</protein>
<organism evidence="3 4">
    <name type="scientific">Streptomyces avermitilis</name>
    <dbReference type="NCBI Taxonomy" id="33903"/>
    <lineage>
        <taxon>Bacteria</taxon>
        <taxon>Bacillati</taxon>
        <taxon>Actinomycetota</taxon>
        <taxon>Actinomycetes</taxon>
        <taxon>Kitasatosporales</taxon>
        <taxon>Streptomycetaceae</taxon>
        <taxon>Streptomyces</taxon>
    </lineage>
</organism>
<evidence type="ECO:0000313" key="4">
    <source>
        <dbReference type="Proteomes" id="UP000299211"/>
    </source>
</evidence>
<dbReference type="PRINTS" id="PR00111">
    <property type="entry name" value="ABHYDROLASE"/>
</dbReference>
<proteinExistence type="predicted"/>
<dbReference type="InterPro" id="IPR029058">
    <property type="entry name" value="AB_hydrolase_fold"/>
</dbReference>
<feature type="compositionally biased region" description="Basic and acidic residues" evidence="1">
    <location>
        <begin position="31"/>
        <end position="69"/>
    </location>
</feature>
<dbReference type="Pfam" id="PF12697">
    <property type="entry name" value="Abhydrolase_6"/>
    <property type="match status" value="1"/>
</dbReference>
<dbReference type="EMBL" id="BJHY01000001">
    <property type="protein sequence ID" value="GDY75373.1"/>
    <property type="molecule type" value="Genomic_DNA"/>
</dbReference>
<feature type="region of interest" description="Disordered" evidence="1">
    <location>
        <begin position="186"/>
        <end position="220"/>
    </location>
</feature>
<dbReference type="SUPFAM" id="SSF53474">
    <property type="entry name" value="alpha/beta-Hydrolases"/>
    <property type="match status" value="1"/>
</dbReference>
<dbReference type="Proteomes" id="UP000299211">
    <property type="component" value="Unassembled WGS sequence"/>
</dbReference>
<accession>A0A4D4MTA8</accession>
<dbReference type="InterPro" id="IPR050266">
    <property type="entry name" value="AB_hydrolase_sf"/>
</dbReference>
<feature type="region of interest" description="Disordered" evidence="1">
    <location>
        <begin position="145"/>
        <end position="172"/>
    </location>
</feature>
<reference evidence="3 4" key="1">
    <citation type="submission" date="2019-04" db="EMBL/GenBank/DDBJ databases">
        <title>Draft genome sequences of Streptomyces avermitilis ATCC 31267.</title>
        <authorList>
            <person name="Komaki H."/>
            <person name="Tamura T."/>
            <person name="Hosoyama A."/>
        </authorList>
    </citation>
    <scope>NUCLEOTIDE SEQUENCE [LARGE SCALE GENOMIC DNA]</scope>
    <source>
        <strain evidence="3 4">ATCC 31267</strain>
    </source>
</reference>
<dbReference type="PANTHER" id="PTHR43798">
    <property type="entry name" value="MONOACYLGLYCEROL LIPASE"/>
    <property type="match status" value="1"/>
</dbReference>
<dbReference type="InterPro" id="IPR000073">
    <property type="entry name" value="AB_hydrolase_1"/>
</dbReference>
<name>A0A4D4MTA8_STRAX</name>
<dbReference type="STRING" id="33903.AQJ43_20035"/>